<reference evidence="2 3" key="1">
    <citation type="journal article" date="2017" name="Infect. Genet. Evol.">
        <title>Comparative genome analysis of fish pathogen Flavobacterium columnare reveals extensive sequence diversity within the species.</title>
        <authorList>
            <person name="Kayansamruaj P."/>
            <person name="Dong H.T."/>
            <person name="Hirono I."/>
            <person name="Kondo H."/>
            <person name="Senapin S."/>
            <person name="Rodkhum C."/>
        </authorList>
    </citation>
    <scope>NUCLEOTIDE SEQUENCE [LARGE SCALE GENOMIC DNA]</scope>
    <source>
        <strain evidence="2 3">1214</strain>
    </source>
</reference>
<dbReference type="Proteomes" id="UP000198034">
    <property type="component" value="Unassembled WGS sequence"/>
</dbReference>
<proteinExistence type="predicted"/>
<organism evidence="2 3">
    <name type="scientific">Flavobacterium columnare</name>
    <dbReference type="NCBI Taxonomy" id="996"/>
    <lineage>
        <taxon>Bacteria</taxon>
        <taxon>Pseudomonadati</taxon>
        <taxon>Bacteroidota</taxon>
        <taxon>Flavobacteriia</taxon>
        <taxon>Flavobacteriales</taxon>
        <taxon>Flavobacteriaceae</taxon>
        <taxon>Flavobacterium</taxon>
    </lineage>
</organism>
<evidence type="ECO:0000313" key="3">
    <source>
        <dbReference type="Proteomes" id="UP000198034"/>
    </source>
</evidence>
<gene>
    <name evidence="2" type="ORF">BWK62_06170</name>
</gene>
<dbReference type="EMBL" id="MTCY01000013">
    <property type="protein sequence ID" value="OWP77960.1"/>
    <property type="molecule type" value="Genomic_DNA"/>
</dbReference>
<sequence>MLINQDYFKSRKLLVVSKHKKEQVIAPIVEKELGVTVFTSQLFDTDSLGTFTGEINRQNSALNTVRKKCVEAMKLEGYDLAIATEGSFGNHPNIFYACANEEIIMLKDLKNNIEIVEKVLSFVTNFGSARVNNKSELKKFLHRVDFPTHRIILKAAEKDFKNMVKGINNRKELMSHFYNFLPINGYCFIETDMRACYNPKRMKVIEEATLKLINKIKNVCPICSFPGYGIVDLAKGLPCGWCKSPTDSILYYVYKCANCHYRQKIMYPKGTKEEDPMYCNKCNP</sequence>
<comment type="caution">
    <text evidence="2">The sequence shown here is derived from an EMBL/GenBank/DDBJ whole genome shotgun (WGS) entry which is preliminary data.</text>
</comment>
<dbReference type="InterPro" id="IPR046612">
    <property type="entry name" value="DUF6671"/>
</dbReference>
<name>A0A246GBD5_9FLAO</name>
<evidence type="ECO:0000313" key="2">
    <source>
        <dbReference type="EMBL" id="OWP77960.1"/>
    </source>
</evidence>
<evidence type="ECO:0000259" key="1">
    <source>
        <dbReference type="Pfam" id="PF20376"/>
    </source>
</evidence>
<protein>
    <recommendedName>
        <fullName evidence="1">DUF6671 domain-containing protein</fullName>
    </recommendedName>
</protein>
<accession>A0A246GBD5</accession>
<dbReference type="Pfam" id="PF20376">
    <property type="entry name" value="DUF6671"/>
    <property type="match status" value="1"/>
</dbReference>
<feature type="domain" description="DUF6671" evidence="1">
    <location>
        <begin position="68"/>
        <end position="284"/>
    </location>
</feature>
<dbReference type="AlphaFoldDB" id="A0A246GBD5"/>